<keyword evidence="4" id="KW-0690">Ribosome biogenesis</keyword>
<evidence type="ECO:0000313" key="6">
    <source>
        <dbReference type="EMBL" id="WBE26195.1"/>
    </source>
</evidence>
<dbReference type="InterPro" id="IPR003772">
    <property type="entry name" value="YceD"/>
</dbReference>
<dbReference type="PANTHER" id="PTHR38099">
    <property type="entry name" value="LARGE RIBOSOMAL RNA SUBUNIT ACCUMULATION PROTEIN YCED"/>
    <property type="match status" value="1"/>
</dbReference>
<accession>A0AAE9VTM9</accession>
<dbReference type="GO" id="GO:0042254">
    <property type="term" value="P:ribosome biogenesis"/>
    <property type="evidence" value="ECO:0007669"/>
    <property type="project" value="UniProtKB-KW"/>
</dbReference>
<dbReference type="EMBL" id="CP114976">
    <property type="protein sequence ID" value="WBE26195.1"/>
    <property type="molecule type" value="Genomic_DNA"/>
</dbReference>
<protein>
    <recommendedName>
        <fullName evidence="3">Large ribosomal RNA subunit accumulation protein YceD</fullName>
    </recommendedName>
    <alternativeName>
        <fullName evidence="5">23S rRNA accumulation protein YceD</fullName>
    </alternativeName>
</protein>
<dbReference type="InterPro" id="IPR039255">
    <property type="entry name" value="YceD_bac"/>
</dbReference>
<dbReference type="AlphaFoldDB" id="A0AAE9VTM9"/>
<dbReference type="GO" id="GO:0005829">
    <property type="term" value="C:cytosol"/>
    <property type="evidence" value="ECO:0007669"/>
    <property type="project" value="TreeGrafter"/>
</dbReference>
<dbReference type="PANTHER" id="PTHR38099:SF1">
    <property type="entry name" value="LARGE RIBOSOMAL RNA SUBUNIT ACCUMULATION PROTEIN YCED"/>
    <property type="match status" value="1"/>
</dbReference>
<evidence type="ECO:0000256" key="2">
    <source>
        <dbReference type="ARBA" id="ARBA00010740"/>
    </source>
</evidence>
<evidence type="ECO:0000256" key="5">
    <source>
        <dbReference type="ARBA" id="ARBA00031841"/>
    </source>
</evidence>
<name>A0AAE9VTM9_9GAMM</name>
<keyword evidence="7" id="KW-1185">Reference proteome</keyword>
<sequence>MIYGPIPPHVDPRKLADRSISLAGELPLCDFSRVCDLLTNTAGTVQVEFEFSRDEQRVAVMQLKLESEVRMICQRCLDEAVIPISGEYLYAIVQPGTDALHLPKGYDVLEVGDEPLDLLALVEDELLLALPIVPMHPPEECQQPAGLLESETSKNAVKRSNPFSVLAQLKRDPND</sequence>
<dbReference type="Proteomes" id="UP001212189">
    <property type="component" value="Chromosome"/>
</dbReference>
<gene>
    <name evidence="6" type="ORF">O6P33_05025</name>
</gene>
<dbReference type="Pfam" id="PF02620">
    <property type="entry name" value="YceD"/>
    <property type="match status" value="1"/>
</dbReference>
<comment type="function">
    <text evidence="1">Plays a role in synthesis, processing and/or stability of 23S rRNA.</text>
</comment>
<comment type="similarity">
    <text evidence="2">Belongs to the DUF177 domain family.</text>
</comment>
<dbReference type="KEGG" id="dce:O6P33_05025"/>
<evidence type="ECO:0000256" key="3">
    <source>
        <dbReference type="ARBA" id="ARBA00015716"/>
    </source>
</evidence>
<evidence type="ECO:0000313" key="7">
    <source>
        <dbReference type="Proteomes" id="UP001212189"/>
    </source>
</evidence>
<evidence type="ECO:0000256" key="4">
    <source>
        <dbReference type="ARBA" id="ARBA00022517"/>
    </source>
</evidence>
<dbReference type="RefSeq" id="WP_269819121.1">
    <property type="nucleotide sequence ID" value="NZ_CP114976.1"/>
</dbReference>
<reference evidence="6 7" key="1">
    <citation type="submission" date="2022-12" db="EMBL/GenBank/DDBJ databases">
        <title>Coexistence and Characterization of a Novel Tigecycline Resistance gene tet(X) variant and blaNDM-1 in a Pseudomonas caeni Isolate of Chicken Origin.</title>
        <authorList>
            <person name="Lu X."/>
            <person name="Zhang L."/>
            <person name="Li R."/>
            <person name="Wang Z."/>
        </authorList>
    </citation>
    <scope>NUCLEOTIDE SEQUENCE [LARGE SCALE GENOMIC DNA]</scope>
    <source>
        <strain evidence="6 7">CE14</strain>
    </source>
</reference>
<proteinExistence type="inferred from homology"/>
<evidence type="ECO:0000256" key="1">
    <source>
        <dbReference type="ARBA" id="ARBA00002868"/>
    </source>
</evidence>
<organism evidence="6 7">
    <name type="scientific">Denitrificimonas caeni</name>
    <dbReference type="NCBI Taxonomy" id="521720"/>
    <lineage>
        <taxon>Bacteria</taxon>
        <taxon>Pseudomonadati</taxon>
        <taxon>Pseudomonadota</taxon>
        <taxon>Gammaproteobacteria</taxon>
        <taxon>Pseudomonadales</taxon>
        <taxon>Pseudomonadaceae</taxon>
        <taxon>Denitrificimonas</taxon>
    </lineage>
</organism>